<protein>
    <submittedName>
        <fullName evidence="2">Trafficking protein particle complex subunit 8</fullName>
    </submittedName>
</protein>
<evidence type="ECO:0000256" key="1">
    <source>
        <dbReference type="SAM" id="MobiDB-lite"/>
    </source>
</evidence>
<dbReference type="InterPro" id="IPR024420">
    <property type="entry name" value="TRAPP_III_complex_Trs85"/>
</dbReference>
<dbReference type="STRING" id="1108050.A0A0B7FIG7"/>
<sequence>MSSTLPFSLSPHVVVLASPDLVELLEDKKIPQLPDLLRSFTPLESISARTPALATTTHDRYFLRFSDLSEVETVCKEDEEARASRMFDWMSSRVSSRAATWTQEIEDKPLNLAKEMKWWEDIRLCVEGDITPARTEGWNHPVALILATSTMASNPLQSIANLHSRTLDFPPWVDSMLLKFTLIIHPMASSPLNMDESQALLNAVKKQHGAHTHLMNWSLSDSSATNTFIPPPPRLPPPPNGITEAPISHTKGPSEELVHDAIALGDDDIESISRFVREFVTQSLIPWMERNVVEWNEAYVATRRLPSRLFSTTRRLFGTSGPSTPAPSSPSSPAPSTSIQQRRLAEFATFLGDIKLATTVFDTLRKDTSNTSAADILPLLLTPSKALETYAQNALLGARFVGKDPSPSSQLRALKYAVRWERGIHELNAIGGNRWLMWAAGSSEEAPMALLLAQAAQMCARKGSLRRATLCYVAAAERLDKCGIKPLTMHFLRIARDLCNTPIQKLLSPAFFESEDNMQCGFDGISSGIDHALGRLKYATGDAEGAVKTFVSLLHSVNTKEATKGDDETYIQDFKVALEHLISTSGQETISQLALPVRFCQPQKTQIRVGTLDSDEDTQVWEQLEENWKKNWKPNAQCVLRSSGIAQAEEMFWVELSMHNPLDAEVVLSDLTLTIDAPEGIDVTIESLSEVGLRPKETRLLHMGLTCQSPGAITISYITYRFLSLLPATEALTWRGARLHATPQQRQGKVYGPDNAIRVQVLPRGARLDIELAEADSRPMCLGELRKAIMRLEHPVVGGSTEPLTDIWVVMGEAGWPILPQCSDHQKDNNPSANDIGLRNSLDRPGPMKLPLEQLTGSSLLGLGKHLDLQIAYCGHELGLHDISILLVFRKESDETFYTSRMKIPFHVDKAFQTAAHIQPSVGTEECAYTLMVEVHNAGAEDVQISRLSTTSIAWGIQGSTSTKCTPLSLAPGQLGRTLSIISPQGKDRIEQAIKTNAFTTYQLRNILEGISSGPREIPPSVEVSWSHIESPPKEVMLARHFLLASRRAHVIKQLRTQLPLIPSARAENLVPLFGGHDLDVILEYHSGDVQGFLFAHGLQVGGRHGGLIYEQGLDDTQEVDSTGAKKKKKGRSMYAETDREREMLASQIRSSMWNASGPCITAYVCGPGTEIVVQEGKTSTIPVTFILRNFSMSHTVKCMLDLKQDSDILLSPSHLPVVYAGQTVFRRALAPLEACQIVAHVAVSRPGVYGLGGWNVRYEVMGSDGEKRKVGQVCVTATPSPEEESIIVVHQRRA</sequence>
<dbReference type="OrthoDB" id="203724at2759"/>
<reference evidence="2 3" key="1">
    <citation type="submission" date="2014-11" db="EMBL/GenBank/DDBJ databases">
        <authorList>
            <person name="Wibberg Daniel"/>
        </authorList>
    </citation>
    <scope>NUCLEOTIDE SEQUENCE [LARGE SCALE GENOMIC DNA]</scope>
    <source>
        <strain evidence="2">Rhizoctonia solani AG1-IB 7/3/14</strain>
    </source>
</reference>
<evidence type="ECO:0000313" key="3">
    <source>
        <dbReference type="Proteomes" id="UP000059188"/>
    </source>
</evidence>
<evidence type="ECO:0000313" key="2">
    <source>
        <dbReference type="EMBL" id="CEL57440.1"/>
    </source>
</evidence>
<dbReference type="Pfam" id="PF12739">
    <property type="entry name" value="TRAPPC-Trs85"/>
    <property type="match status" value="1"/>
</dbReference>
<gene>
    <name evidence="2" type="ORF">RSOLAG1IB_02179</name>
</gene>
<dbReference type="PANTHER" id="PTHR12975:SF6">
    <property type="entry name" value="TRAFFICKING PROTEIN PARTICLE COMPLEX SUBUNIT 8"/>
    <property type="match status" value="1"/>
</dbReference>
<feature type="region of interest" description="Disordered" evidence="1">
    <location>
        <begin position="316"/>
        <end position="338"/>
    </location>
</feature>
<proteinExistence type="predicted"/>
<dbReference type="PANTHER" id="PTHR12975">
    <property type="entry name" value="TRANSPORT PROTEIN TRAPP"/>
    <property type="match status" value="1"/>
</dbReference>
<keyword evidence="3" id="KW-1185">Reference proteome</keyword>
<accession>A0A0B7FIG7</accession>
<dbReference type="GO" id="GO:1990072">
    <property type="term" value="C:TRAPPIII protein complex"/>
    <property type="evidence" value="ECO:0007669"/>
    <property type="project" value="TreeGrafter"/>
</dbReference>
<feature type="region of interest" description="Disordered" evidence="1">
    <location>
        <begin position="823"/>
        <end position="849"/>
    </location>
</feature>
<dbReference type="Proteomes" id="UP000059188">
    <property type="component" value="Unassembled WGS sequence"/>
</dbReference>
<organism evidence="2 3">
    <name type="scientific">Thanatephorus cucumeris (strain AG1-IB / isolate 7/3/14)</name>
    <name type="common">Lettuce bottom rot fungus</name>
    <name type="synonym">Rhizoctonia solani</name>
    <dbReference type="NCBI Taxonomy" id="1108050"/>
    <lineage>
        <taxon>Eukaryota</taxon>
        <taxon>Fungi</taxon>
        <taxon>Dikarya</taxon>
        <taxon>Basidiomycota</taxon>
        <taxon>Agaricomycotina</taxon>
        <taxon>Agaricomycetes</taxon>
        <taxon>Cantharellales</taxon>
        <taxon>Ceratobasidiaceae</taxon>
        <taxon>Rhizoctonia</taxon>
        <taxon>Rhizoctonia solani AG-1</taxon>
    </lineage>
</organism>
<feature type="compositionally biased region" description="Pro residues" evidence="1">
    <location>
        <begin position="324"/>
        <end position="333"/>
    </location>
</feature>
<name>A0A0B7FIG7_THACB</name>
<dbReference type="EMBL" id="LN679102">
    <property type="protein sequence ID" value="CEL57440.1"/>
    <property type="molecule type" value="Genomic_DNA"/>
</dbReference>